<organism evidence="1 2">
    <name type="scientific">Luteolibacter rhizosphaerae</name>
    <dbReference type="NCBI Taxonomy" id="2989719"/>
    <lineage>
        <taxon>Bacteria</taxon>
        <taxon>Pseudomonadati</taxon>
        <taxon>Verrucomicrobiota</taxon>
        <taxon>Verrucomicrobiia</taxon>
        <taxon>Verrucomicrobiales</taxon>
        <taxon>Verrucomicrobiaceae</taxon>
        <taxon>Luteolibacter</taxon>
    </lineage>
</organism>
<name>A0ABT3GAN2_9BACT</name>
<dbReference type="RefSeq" id="WP_264516123.1">
    <property type="nucleotide sequence ID" value="NZ_JAPDDR010000016.1"/>
</dbReference>
<evidence type="ECO:0000313" key="1">
    <source>
        <dbReference type="EMBL" id="MCW1916544.1"/>
    </source>
</evidence>
<reference evidence="1" key="1">
    <citation type="submission" date="2022-10" db="EMBL/GenBank/DDBJ databases">
        <title>Luteolibacter sp. GHJ8, whole genome shotgun sequencing project.</title>
        <authorList>
            <person name="Zhao G."/>
            <person name="Shen L."/>
        </authorList>
    </citation>
    <scope>NUCLEOTIDE SEQUENCE</scope>
    <source>
        <strain evidence="1">GHJ8</strain>
    </source>
</reference>
<proteinExistence type="predicted"/>
<dbReference type="Proteomes" id="UP001165653">
    <property type="component" value="Unassembled WGS sequence"/>
</dbReference>
<evidence type="ECO:0000313" key="2">
    <source>
        <dbReference type="Proteomes" id="UP001165653"/>
    </source>
</evidence>
<dbReference type="EMBL" id="JAPDDR010000016">
    <property type="protein sequence ID" value="MCW1916544.1"/>
    <property type="molecule type" value="Genomic_DNA"/>
</dbReference>
<sequence>MKLGADDCPHCGNLYVFFTGGLIGVRCRAEGCQAGYVTSNVPAIYSDHVDYTCFVESLPEDWKRAVAWLANRFQIPVREVRRYRDDPSGPLVTRKAPELLGLRAELEEHGIRIRIEPEFRWTEDDIVPESGERPLNDEELRTMSEIIGEERELDRRPSEAEM</sequence>
<evidence type="ECO:0008006" key="3">
    <source>
        <dbReference type="Google" id="ProtNLM"/>
    </source>
</evidence>
<comment type="caution">
    <text evidence="1">The sequence shown here is derived from an EMBL/GenBank/DDBJ whole genome shotgun (WGS) entry which is preliminary data.</text>
</comment>
<gene>
    <name evidence="1" type="ORF">OJ996_23355</name>
</gene>
<protein>
    <recommendedName>
        <fullName evidence="3">Restriction alleviation protein Lar</fullName>
    </recommendedName>
</protein>
<accession>A0ABT3GAN2</accession>
<keyword evidence="2" id="KW-1185">Reference proteome</keyword>